<name>A0A1D2VS39_9ASCO</name>
<dbReference type="InterPro" id="IPR001611">
    <property type="entry name" value="Leu-rich_rpt"/>
</dbReference>
<dbReference type="SMART" id="SM00369">
    <property type="entry name" value="LRR_TYP"/>
    <property type="match status" value="12"/>
</dbReference>
<protein>
    <submittedName>
        <fullName evidence="3">L domain-like protein</fullName>
    </submittedName>
</protein>
<dbReference type="EMBL" id="KV454475">
    <property type="protein sequence ID" value="ODV64375.1"/>
    <property type="molecule type" value="Genomic_DNA"/>
</dbReference>
<dbReference type="PRINTS" id="PR00019">
    <property type="entry name" value="LEURICHRPT"/>
</dbReference>
<dbReference type="InParanoid" id="A0A1D2VS39"/>
<keyword evidence="4" id="KW-1185">Reference proteome</keyword>
<dbReference type="PANTHER" id="PTHR46652">
    <property type="entry name" value="LEUCINE-RICH REPEAT AND IQ DOMAIN-CONTAINING PROTEIN 1-RELATED"/>
    <property type="match status" value="1"/>
</dbReference>
<reference evidence="4" key="1">
    <citation type="submission" date="2016-05" db="EMBL/GenBank/DDBJ databases">
        <title>Comparative genomics of biotechnologically important yeasts.</title>
        <authorList>
            <consortium name="DOE Joint Genome Institute"/>
            <person name="Riley R."/>
            <person name="Haridas S."/>
            <person name="Wolfe K.H."/>
            <person name="Lopes M.R."/>
            <person name="Hittinger C.T."/>
            <person name="Goker M."/>
            <person name="Salamov A."/>
            <person name="Wisecaver J."/>
            <person name="Long T.M."/>
            <person name="Aerts A.L."/>
            <person name="Barry K."/>
            <person name="Choi C."/>
            <person name="Clum A."/>
            <person name="Coughlan A.Y."/>
            <person name="Deshpande S."/>
            <person name="Douglass A.P."/>
            <person name="Hanson S.J."/>
            <person name="Klenk H.-P."/>
            <person name="Labutti K."/>
            <person name="Lapidus A."/>
            <person name="Lindquist E."/>
            <person name="Lipzen A."/>
            <person name="Meier-Kolthoff J.P."/>
            <person name="Ohm R.A."/>
            <person name="Otillar R.P."/>
            <person name="Pangilinan J."/>
            <person name="Peng Y."/>
            <person name="Rokas A."/>
            <person name="Rosa C.A."/>
            <person name="Scheuner C."/>
            <person name="Sibirny A.A."/>
            <person name="Slot J.C."/>
            <person name="Stielow J.B."/>
            <person name="Sun H."/>
            <person name="Kurtzman C.P."/>
            <person name="Blackwell M."/>
            <person name="Grigoriev I.V."/>
            <person name="Jeffries T.W."/>
        </authorList>
    </citation>
    <scope>NUCLEOTIDE SEQUENCE [LARGE SCALE GENOMIC DNA]</scope>
    <source>
        <strain evidence="4">DSM 1968</strain>
    </source>
</reference>
<dbReference type="PANTHER" id="PTHR46652:SF3">
    <property type="entry name" value="LEUCINE-RICH REPEAT-CONTAINING PROTEIN 9"/>
    <property type="match status" value="1"/>
</dbReference>
<dbReference type="SMART" id="SM00365">
    <property type="entry name" value="LRR_SD22"/>
    <property type="match status" value="14"/>
</dbReference>
<keyword evidence="2" id="KW-0677">Repeat</keyword>
<dbReference type="GeneID" id="30967990"/>
<dbReference type="OrthoDB" id="7451790at2759"/>
<accession>A0A1D2VS39</accession>
<dbReference type="PROSITE" id="PS51450">
    <property type="entry name" value="LRR"/>
    <property type="match status" value="12"/>
</dbReference>
<dbReference type="STRING" id="1344418.A0A1D2VS39"/>
<dbReference type="SUPFAM" id="SSF52058">
    <property type="entry name" value="L domain-like"/>
    <property type="match status" value="2"/>
</dbReference>
<dbReference type="Gene3D" id="3.80.10.10">
    <property type="entry name" value="Ribonuclease Inhibitor"/>
    <property type="match status" value="3"/>
</dbReference>
<evidence type="ECO:0000313" key="4">
    <source>
        <dbReference type="Proteomes" id="UP000095038"/>
    </source>
</evidence>
<dbReference type="Proteomes" id="UP000095038">
    <property type="component" value="Unassembled WGS sequence"/>
</dbReference>
<dbReference type="AlphaFoldDB" id="A0A1D2VS39"/>
<dbReference type="InterPro" id="IPR032675">
    <property type="entry name" value="LRR_dom_sf"/>
</dbReference>
<evidence type="ECO:0000256" key="1">
    <source>
        <dbReference type="ARBA" id="ARBA00022614"/>
    </source>
</evidence>
<dbReference type="InterPro" id="IPR003591">
    <property type="entry name" value="Leu-rich_rpt_typical-subtyp"/>
</dbReference>
<dbReference type="Pfam" id="PF13855">
    <property type="entry name" value="LRR_8"/>
    <property type="match status" value="3"/>
</dbReference>
<organism evidence="3 4">
    <name type="scientific">Ascoidea rubescens DSM 1968</name>
    <dbReference type="NCBI Taxonomy" id="1344418"/>
    <lineage>
        <taxon>Eukaryota</taxon>
        <taxon>Fungi</taxon>
        <taxon>Dikarya</taxon>
        <taxon>Ascomycota</taxon>
        <taxon>Saccharomycotina</taxon>
        <taxon>Saccharomycetes</taxon>
        <taxon>Ascoideaceae</taxon>
        <taxon>Ascoidea</taxon>
    </lineage>
</organism>
<sequence>MLPVLNKINQFTDNIYMNSIDTLQNIDSTYKNHLKLNYKKIKYIKFKECCDNSISNSINELSTYDFNKFNSLKTLLLSHGSLPSNIGINNLNLYNLKTLNLNFNNISSINQFNNLPNLRRLKLSNNQIFKIDGLNNLSNLRHLDLSHQIIKHEFLLPELYLINKIENVNHLSNLRGLNLSQNAIQSIENVYNLPYLKFLDLSNNLIQSDLNFSLNLNNLSSNLNVLLLNGNLIQSISNVYWQNFKNLKKLDLSHNKIVEIPESFNCLTNLNELFLENCGFKNGYENSLNNLSNLNNLKLLVLSNNKIEVIGDLFDSSNNNLQLLDLSFNCIQSIDSPFKKLRNLKNLDLSYNKIKQITGFDNNNNLINLNLQNNFINHLDNLKNLTKLTRLNLMKNHLTCLNPLNCLINLQELNLQKNKISDINGMRLNNLTKIDLSRNLIRSVSLFDTQESFYFNFNNFNNYNKPKFSNLKSIRLNENKIEKISIKIDNNKFTNLEFIDLSHNRIKKENNLQVNIAVNNDIKSHLKIKLDGNQLSKYKIIPKNNVNNEVAPLPLFNGLVLGLS</sequence>
<dbReference type="InterPro" id="IPR050836">
    <property type="entry name" value="SDS22/Internalin_LRR"/>
</dbReference>
<gene>
    <name evidence="3" type="ORF">ASCRUDRAFT_79231</name>
</gene>
<proteinExistence type="predicted"/>
<keyword evidence="1" id="KW-0433">Leucine-rich repeat</keyword>
<evidence type="ECO:0000313" key="3">
    <source>
        <dbReference type="EMBL" id="ODV64375.1"/>
    </source>
</evidence>
<evidence type="ECO:0000256" key="2">
    <source>
        <dbReference type="ARBA" id="ARBA00022737"/>
    </source>
</evidence>
<dbReference type="RefSeq" id="XP_020050682.1">
    <property type="nucleotide sequence ID" value="XM_020194354.1"/>
</dbReference>